<organism evidence="1 2">
    <name type="scientific">candidate division CSSED10-310 bacterium</name>
    <dbReference type="NCBI Taxonomy" id="2855610"/>
    <lineage>
        <taxon>Bacteria</taxon>
        <taxon>Bacteria division CSSED10-310</taxon>
    </lineage>
</organism>
<proteinExistence type="predicted"/>
<gene>
    <name evidence="1" type="ORF">ACFL27_27410</name>
</gene>
<evidence type="ECO:0000313" key="1">
    <source>
        <dbReference type="EMBL" id="MFC1853929.1"/>
    </source>
</evidence>
<dbReference type="EMBL" id="JBHPBY010000650">
    <property type="protein sequence ID" value="MFC1853929.1"/>
    <property type="molecule type" value="Genomic_DNA"/>
</dbReference>
<keyword evidence="2" id="KW-1185">Reference proteome</keyword>
<dbReference type="Pfam" id="PF16702">
    <property type="entry name" value="DUF5063"/>
    <property type="match status" value="1"/>
</dbReference>
<dbReference type="Proteomes" id="UP001594351">
    <property type="component" value="Unassembled WGS sequence"/>
</dbReference>
<comment type="caution">
    <text evidence="1">The sequence shown here is derived from an EMBL/GenBank/DDBJ whole genome shotgun (WGS) entry which is preliminary data.</text>
</comment>
<name>A0ABV6Z655_UNCC1</name>
<protein>
    <submittedName>
        <fullName evidence="1">DUF5063 domain-containing protein</fullName>
    </submittedName>
</protein>
<accession>A0ABV6Z655</accession>
<dbReference type="Gene3D" id="1.20.120.1550">
    <property type="entry name" value="Protein of unknown function DUF5063"/>
    <property type="match status" value="1"/>
</dbReference>
<dbReference type="InterPro" id="IPR038312">
    <property type="entry name" value="DUF5063_sf"/>
</dbReference>
<sequence>MTDFDERDFVSTVREYIALIEGASDLRAYDILAQSAILLPKIYAAGMTIQESEPETEEPRTYDGPSVMGTLLDKFGKYDEYFEIFDPTEDKDRVVRSLADDFADIYTNLKGPLDAYDQNQCSDALWQWRFNLRTHCGDHLVDALRALHRLVNDHMDSDYEA</sequence>
<dbReference type="InterPro" id="IPR032025">
    <property type="entry name" value="DUF5063"/>
</dbReference>
<reference evidence="1 2" key="1">
    <citation type="submission" date="2024-09" db="EMBL/GenBank/DDBJ databases">
        <title>Laminarin stimulates single cell rates of sulfate reduction while oxygen inhibits transcriptomic activity in coastal marine sediment.</title>
        <authorList>
            <person name="Lindsay M."/>
            <person name="Orcutt B."/>
            <person name="Emerson D."/>
            <person name="Stepanauskas R."/>
            <person name="D'Angelo T."/>
        </authorList>
    </citation>
    <scope>NUCLEOTIDE SEQUENCE [LARGE SCALE GENOMIC DNA]</scope>
    <source>
        <strain evidence="1">SAG AM-311-K15</strain>
    </source>
</reference>
<evidence type="ECO:0000313" key="2">
    <source>
        <dbReference type="Proteomes" id="UP001594351"/>
    </source>
</evidence>